<dbReference type="eggNOG" id="COG1941">
    <property type="taxonomic scope" value="Bacteria"/>
</dbReference>
<evidence type="ECO:0000313" key="6">
    <source>
        <dbReference type="EMBL" id="ABK19206.1"/>
    </source>
</evidence>
<dbReference type="Pfam" id="PF01058">
    <property type="entry name" value="Oxidored_q6"/>
    <property type="match status" value="1"/>
</dbReference>
<dbReference type="HOGENOM" id="CLU_053270_0_0_7"/>
<feature type="domain" description="NADH:ubiquinone oxidoreductase-like 20kDa subunit" evidence="5">
    <location>
        <begin position="13"/>
        <end position="169"/>
    </location>
</feature>
<evidence type="ECO:0000256" key="2">
    <source>
        <dbReference type="ARBA" id="ARBA00022764"/>
    </source>
</evidence>
<dbReference type="RefSeq" id="WP_011700331.1">
    <property type="nucleotide sequence ID" value="NC_008554.1"/>
</dbReference>
<feature type="region of interest" description="Disordered" evidence="4">
    <location>
        <begin position="305"/>
        <end position="324"/>
    </location>
</feature>
<protein>
    <submittedName>
        <fullName evidence="6">NADH ubiquinone oxidoreductase, 20 kDa subunit</fullName>
    </submittedName>
</protein>
<dbReference type="EMBL" id="CP000478">
    <property type="protein sequence ID" value="ABK19206.1"/>
    <property type="molecule type" value="Genomic_DNA"/>
</dbReference>
<keyword evidence="7" id="KW-1185">Reference proteome</keyword>
<dbReference type="PANTHER" id="PTHR42845:SF2">
    <property type="entry name" value="F420-NON-REDUCING HYDROGENASE VHU SUBUNIT G"/>
    <property type="match status" value="1"/>
</dbReference>
<keyword evidence="2" id="KW-0574">Periplasm</keyword>
<proteinExistence type="predicted"/>
<dbReference type="Proteomes" id="UP000001784">
    <property type="component" value="Chromosome"/>
</dbReference>
<dbReference type="OrthoDB" id="9787729at2"/>
<dbReference type="GO" id="GO:0051536">
    <property type="term" value="F:iron-sulfur cluster binding"/>
    <property type="evidence" value="ECO:0007669"/>
    <property type="project" value="InterPro"/>
</dbReference>
<sequence>MPVTVAAESLSSCAGCEISMLNMGGLFLELLKEIRIVHMPLLFDHKYFGQAGEENFIGIPEADIGIVSGGIRNEEQLEVALKVRAQCRILVALGTCATHGGIPALMNRYSDEDLFRRYYRTSETTEAAAPPNEVVPRFLDRTYALDEKARVDVYMAGCPPHPDYLGAMFRTLLDGQWPEMPTKSVCDTCPTRREGKGNVQKIRRFTRSARFQNEKPLSEMKCLLEQGLLCMGPVTRAGCAGLHGNVPMCISARVPCRGCFGPVKQDGNQLLDMLNALASNGIDVRSIPDRHSLLRFSGAHGRLIRASGRSPRGEGRDVRSPAEH</sequence>
<dbReference type="GO" id="GO:0042597">
    <property type="term" value="C:periplasmic space"/>
    <property type="evidence" value="ECO:0007669"/>
    <property type="project" value="UniProtKB-SubCell"/>
</dbReference>
<evidence type="ECO:0000259" key="5">
    <source>
        <dbReference type="Pfam" id="PF01058"/>
    </source>
</evidence>
<dbReference type="KEGG" id="sfu:Sfum_3536"/>
<dbReference type="InterPro" id="IPR037024">
    <property type="entry name" value="NiFe_Hase_small_N_sf"/>
</dbReference>
<evidence type="ECO:0000313" key="7">
    <source>
        <dbReference type="Proteomes" id="UP000001784"/>
    </source>
</evidence>
<dbReference type="SUPFAM" id="SSF56770">
    <property type="entry name" value="HydA/Nqo6-like"/>
    <property type="match status" value="1"/>
</dbReference>
<evidence type="ECO:0000256" key="1">
    <source>
        <dbReference type="ARBA" id="ARBA00004418"/>
    </source>
</evidence>
<accession>A0LP54</accession>
<dbReference type="PANTHER" id="PTHR42845">
    <property type="entry name" value="COENZYME F420-REDUCING HYDROGENASE, GAMMA SUBUNIT"/>
    <property type="match status" value="1"/>
</dbReference>
<dbReference type="InterPro" id="IPR006137">
    <property type="entry name" value="NADH_UbQ_OxRdtase-like_20kDa"/>
</dbReference>
<dbReference type="InterPro" id="IPR037148">
    <property type="entry name" value="NiFe-Hase_small_C_sf"/>
</dbReference>
<reference evidence="6 7" key="1">
    <citation type="submission" date="2006-10" db="EMBL/GenBank/DDBJ databases">
        <title>Complete sequence of Syntrophobacter fumaroxidans MPOB.</title>
        <authorList>
            <consortium name="US DOE Joint Genome Institute"/>
            <person name="Copeland A."/>
            <person name="Lucas S."/>
            <person name="Lapidus A."/>
            <person name="Barry K."/>
            <person name="Detter J.C."/>
            <person name="Glavina del Rio T."/>
            <person name="Hammon N."/>
            <person name="Israni S."/>
            <person name="Pitluck S."/>
            <person name="Goltsman E.G."/>
            <person name="Martinez M."/>
            <person name="Schmutz J."/>
            <person name="Larimer F."/>
            <person name="Land M."/>
            <person name="Hauser L."/>
            <person name="Kyrpides N."/>
            <person name="Kim E."/>
            <person name="Boone D.R."/>
            <person name="Brockman F."/>
            <person name="Culley D."/>
            <person name="Ferry J."/>
            <person name="Gunsalus R."/>
            <person name="McInerney M.J."/>
            <person name="Morrison M."/>
            <person name="Plugge C."/>
            <person name="Rohlin L."/>
            <person name="Scholten J."/>
            <person name="Sieber J."/>
            <person name="Stams A.J.M."/>
            <person name="Worm P."/>
            <person name="Henstra A.M."/>
            <person name="Richardson P."/>
        </authorList>
    </citation>
    <scope>NUCLEOTIDE SEQUENCE [LARGE SCALE GENOMIC DNA]</scope>
    <source>
        <strain evidence="7">DSM 10017 / MPOB</strain>
    </source>
</reference>
<comment type="subcellular location">
    <subcellularLocation>
        <location evidence="1">Periplasm</location>
    </subcellularLocation>
</comment>
<name>A0LP54_SYNFM</name>
<organism evidence="6 7">
    <name type="scientific">Syntrophobacter fumaroxidans (strain DSM 10017 / MPOB)</name>
    <dbReference type="NCBI Taxonomy" id="335543"/>
    <lineage>
        <taxon>Bacteria</taxon>
        <taxon>Pseudomonadati</taxon>
        <taxon>Thermodesulfobacteriota</taxon>
        <taxon>Syntrophobacteria</taxon>
        <taxon>Syntrophobacterales</taxon>
        <taxon>Syntrophobacteraceae</taxon>
        <taxon>Syntrophobacter</taxon>
    </lineage>
</organism>
<keyword evidence="3" id="KW-0560">Oxidoreductase</keyword>
<dbReference type="Gene3D" id="3.40.50.700">
    <property type="entry name" value="NADH:ubiquinone oxidoreductase-like, 20kDa subunit"/>
    <property type="match status" value="1"/>
</dbReference>
<gene>
    <name evidence="6" type="ordered locus">Sfum_3536</name>
</gene>
<dbReference type="InParanoid" id="A0LP54"/>
<dbReference type="GO" id="GO:0016491">
    <property type="term" value="F:oxidoreductase activity"/>
    <property type="evidence" value="ECO:0007669"/>
    <property type="project" value="UniProtKB-KW"/>
</dbReference>
<evidence type="ECO:0000256" key="4">
    <source>
        <dbReference type="SAM" id="MobiDB-lite"/>
    </source>
</evidence>
<keyword evidence="6" id="KW-0830">Ubiquinone</keyword>
<evidence type="ECO:0000256" key="3">
    <source>
        <dbReference type="ARBA" id="ARBA00023002"/>
    </source>
</evidence>
<dbReference type="AlphaFoldDB" id="A0LP54"/>
<feature type="compositionally biased region" description="Basic and acidic residues" evidence="4">
    <location>
        <begin position="311"/>
        <end position="324"/>
    </location>
</feature>
<dbReference type="InterPro" id="IPR051349">
    <property type="entry name" value="Hydrogenase_assoc-protein"/>
</dbReference>
<dbReference type="STRING" id="335543.Sfum_3536"/>
<dbReference type="Gene3D" id="4.10.480.10">
    <property type="entry name" value="Cytochrome-c3 hydrogenase, C-terminal domain"/>
    <property type="match status" value="1"/>
</dbReference>